<dbReference type="EMBL" id="BSSV01000009">
    <property type="protein sequence ID" value="GLX87107.1"/>
    <property type="molecule type" value="Genomic_DNA"/>
</dbReference>
<name>A0ABQ6HJI6_9GAMM</name>
<evidence type="ECO:0000313" key="3">
    <source>
        <dbReference type="Proteomes" id="UP001157134"/>
    </source>
</evidence>
<comment type="caution">
    <text evidence="2">The sequence shown here is derived from an EMBL/GenBank/DDBJ whole genome shotgun (WGS) entry which is preliminary data.</text>
</comment>
<dbReference type="RefSeq" id="WP_284300845.1">
    <property type="nucleotide sequence ID" value="NZ_BSSV01000009.1"/>
</dbReference>
<gene>
    <name evidence="2" type="ORF">tloyanaT_33600</name>
</gene>
<evidence type="ECO:0000259" key="1">
    <source>
        <dbReference type="Pfam" id="PF01323"/>
    </source>
</evidence>
<proteinExistence type="predicted"/>
<keyword evidence="2" id="KW-0413">Isomerase</keyword>
<sequence>MNKLLKQLFTRWLASKLRISWQLLKYKIKFALSSKSPKVEVYLALNDPYSFVLVQLLPRLQERYNISFEVFLIANANNEMVANHALWQQWAVVDANQLATRYDLIKINKLPEAHYIETGQQEWLLQPKTIENALDIFKKTWLEEFNEFYALSTPVINSLVNNQYRQKVKGHYLPATMRFAGEWFWGVDRLNHLESKLSLFSLGNSKASSLFTKTQLNLSGLTTLDDNQPIHVYVSLRSPYSYLGFVQAQRLAQHYKRKLDIHLVMPMVMRGMKVSRNKQKYIFTDAVREARLKDIPFGKFADPIGPGILNSYQFFSYAKYIGRAEDYIAAMFKAIYVDGIDLSRADTVQSICRDIGLDIEAAVNYANHDNWQTTIEKTADKLQEQGFWGVPVFTCGDIACWGQDRLWQIEQAILEISDS</sequence>
<dbReference type="Proteomes" id="UP001157134">
    <property type="component" value="Unassembled WGS sequence"/>
</dbReference>
<dbReference type="PANTHER" id="PTHR42943">
    <property type="entry name" value="GLUTATHIONE S-TRANSFERASE KAPPA"/>
    <property type="match status" value="1"/>
</dbReference>
<dbReference type="InterPro" id="IPR036249">
    <property type="entry name" value="Thioredoxin-like_sf"/>
</dbReference>
<keyword evidence="3" id="KW-1185">Reference proteome</keyword>
<dbReference type="Pfam" id="PF01323">
    <property type="entry name" value="DSBA"/>
    <property type="match status" value="1"/>
</dbReference>
<reference evidence="2 3" key="1">
    <citation type="submission" date="2023-03" db="EMBL/GenBank/DDBJ databases">
        <title>Thalassotalea loyana LMG 22536T draft genome sequence.</title>
        <authorList>
            <person name="Sawabe T."/>
        </authorList>
    </citation>
    <scope>NUCLEOTIDE SEQUENCE [LARGE SCALE GENOMIC DNA]</scope>
    <source>
        <strain evidence="2 3">LMG 22536</strain>
    </source>
</reference>
<dbReference type="Gene3D" id="3.40.30.10">
    <property type="entry name" value="Glutaredoxin"/>
    <property type="match status" value="1"/>
</dbReference>
<evidence type="ECO:0000313" key="2">
    <source>
        <dbReference type="EMBL" id="GLX87107.1"/>
    </source>
</evidence>
<dbReference type="InterPro" id="IPR001853">
    <property type="entry name" value="DSBA-like_thioredoxin_dom"/>
</dbReference>
<dbReference type="InterPro" id="IPR051924">
    <property type="entry name" value="GST_Kappa/NadH"/>
</dbReference>
<feature type="domain" description="DSBA-like thioredoxin" evidence="1">
    <location>
        <begin position="230"/>
        <end position="413"/>
    </location>
</feature>
<dbReference type="PANTHER" id="PTHR42943:SF2">
    <property type="entry name" value="GLUTATHIONE S-TRANSFERASE KAPPA 1"/>
    <property type="match status" value="1"/>
</dbReference>
<dbReference type="GO" id="GO:0016853">
    <property type="term" value="F:isomerase activity"/>
    <property type="evidence" value="ECO:0007669"/>
    <property type="project" value="UniProtKB-KW"/>
</dbReference>
<protein>
    <submittedName>
        <fullName evidence="2">2-hydroxychromene-2-carboxylate isomerase</fullName>
    </submittedName>
</protein>
<accession>A0ABQ6HJI6</accession>
<dbReference type="SUPFAM" id="SSF52833">
    <property type="entry name" value="Thioredoxin-like"/>
    <property type="match status" value="1"/>
</dbReference>
<organism evidence="2 3">
    <name type="scientific">Thalassotalea loyana</name>
    <dbReference type="NCBI Taxonomy" id="280483"/>
    <lineage>
        <taxon>Bacteria</taxon>
        <taxon>Pseudomonadati</taxon>
        <taxon>Pseudomonadota</taxon>
        <taxon>Gammaproteobacteria</taxon>
        <taxon>Alteromonadales</taxon>
        <taxon>Colwelliaceae</taxon>
        <taxon>Thalassotalea</taxon>
    </lineage>
</organism>